<sequence length="329" mass="36407">MLPIPPISALRALEAVVRLRGFSRAAEDLRVTQSSISQHIRLLEDWTGRRLLNRGARVTEPTAEGLRLAQVVEAGLGMIGEVCAELRSQKAAERPLTVSTLPGFAHNWLFPRLIRFDQMHPDIPVSISTNQEPVDFRSGNEDIAIRYGLGGYRHLHFEKLMGERIFPVCAPELVRRGPPLNEIADLARHTILIDEVLPLRGKAPNWLAWLRHCGHGELKLRRTRRFGQSNMVVQAAVEGLGIALGREPLVIDALKAGRLVRPFKEVTVSDFSYWIVCPEEALQNPRLQAFKTWLLEEAASMPALPLPVAPGAAAPDAPPSRDAKGAGRS</sequence>
<comment type="caution">
    <text evidence="7">The sequence shown here is derived from an EMBL/GenBank/DDBJ whole genome shotgun (WGS) entry which is preliminary data.</text>
</comment>
<feature type="domain" description="HTH lysR-type" evidence="6">
    <location>
        <begin position="5"/>
        <end position="62"/>
    </location>
</feature>
<dbReference type="PANTHER" id="PTHR30537:SF74">
    <property type="entry name" value="HTH-TYPE TRANSCRIPTIONAL REGULATOR TRPI"/>
    <property type="match status" value="1"/>
</dbReference>
<dbReference type="RefSeq" id="WP_327788855.1">
    <property type="nucleotide sequence ID" value="NZ_JARGEQ010000083.1"/>
</dbReference>
<dbReference type="GO" id="GO:0006351">
    <property type="term" value="P:DNA-templated transcription"/>
    <property type="evidence" value="ECO:0007669"/>
    <property type="project" value="TreeGrafter"/>
</dbReference>
<proteinExistence type="inferred from homology"/>
<dbReference type="SUPFAM" id="SSF46785">
    <property type="entry name" value="Winged helix' DNA-binding domain"/>
    <property type="match status" value="1"/>
</dbReference>
<evidence type="ECO:0000256" key="4">
    <source>
        <dbReference type="ARBA" id="ARBA00023163"/>
    </source>
</evidence>
<dbReference type="AlphaFoldDB" id="A0AAP3XR65"/>
<dbReference type="CDD" id="cd08432">
    <property type="entry name" value="PBP2_GcdR_TrpI_HvrB_AmpR_like"/>
    <property type="match status" value="1"/>
</dbReference>
<reference evidence="7 8" key="1">
    <citation type="submission" date="2023-03" db="EMBL/GenBank/DDBJ databases">
        <title>YIM 152171 draft genome.</title>
        <authorList>
            <person name="Yang Z."/>
        </authorList>
    </citation>
    <scope>NUCLEOTIDE SEQUENCE [LARGE SCALE GENOMIC DNA]</scope>
    <source>
        <strain evidence="7 8">YIM 152171</strain>
    </source>
</reference>
<dbReference type="GO" id="GO:0003700">
    <property type="term" value="F:DNA-binding transcription factor activity"/>
    <property type="evidence" value="ECO:0007669"/>
    <property type="project" value="InterPro"/>
</dbReference>
<dbReference type="Proteomes" id="UP001301140">
    <property type="component" value="Unassembled WGS sequence"/>
</dbReference>
<keyword evidence="3" id="KW-0238">DNA-binding</keyword>
<keyword evidence="8" id="KW-1185">Reference proteome</keyword>
<dbReference type="SUPFAM" id="SSF53850">
    <property type="entry name" value="Periplasmic binding protein-like II"/>
    <property type="match status" value="1"/>
</dbReference>
<protein>
    <submittedName>
        <fullName evidence="7">LysR substrate-binding domain-containing protein</fullName>
    </submittedName>
</protein>
<dbReference type="InterPro" id="IPR000847">
    <property type="entry name" value="LysR_HTH_N"/>
</dbReference>
<gene>
    <name evidence="7" type="ORF">PZ740_08580</name>
</gene>
<dbReference type="PROSITE" id="PS50931">
    <property type="entry name" value="HTH_LYSR"/>
    <property type="match status" value="1"/>
</dbReference>
<accession>A0AAP3XR65</accession>
<keyword evidence="2" id="KW-0805">Transcription regulation</keyword>
<dbReference type="InterPro" id="IPR036390">
    <property type="entry name" value="WH_DNA-bd_sf"/>
</dbReference>
<dbReference type="InterPro" id="IPR005119">
    <property type="entry name" value="LysR_subst-bd"/>
</dbReference>
<evidence type="ECO:0000259" key="6">
    <source>
        <dbReference type="PROSITE" id="PS50931"/>
    </source>
</evidence>
<evidence type="ECO:0000313" key="7">
    <source>
        <dbReference type="EMBL" id="MDF1586439.1"/>
    </source>
</evidence>
<evidence type="ECO:0000313" key="8">
    <source>
        <dbReference type="Proteomes" id="UP001301140"/>
    </source>
</evidence>
<comment type="similarity">
    <text evidence="1">Belongs to the LysR transcriptional regulatory family.</text>
</comment>
<dbReference type="Gene3D" id="3.40.190.10">
    <property type="entry name" value="Periplasmic binding protein-like II"/>
    <property type="match status" value="2"/>
</dbReference>
<evidence type="ECO:0000256" key="3">
    <source>
        <dbReference type="ARBA" id="ARBA00023125"/>
    </source>
</evidence>
<dbReference type="PRINTS" id="PR00039">
    <property type="entry name" value="HTHLYSR"/>
</dbReference>
<dbReference type="PANTHER" id="PTHR30537">
    <property type="entry name" value="HTH-TYPE TRANSCRIPTIONAL REGULATOR"/>
    <property type="match status" value="1"/>
</dbReference>
<evidence type="ECO:0000256" key="1">
    <source>
        <dbReference type="ARBA" id="ARBA00009437"/>
    </source>
</evidence>
<keyword evidence="4" id="KW-0804">Transcription</keyword>
<feature type="region of interest" description="Disordered" evidence="5">
    <location>
        <begin position="307"/>
        <end position="329"/>
    </location>
</feature>
<name>A0AAP3XR65_9PROT</name>
<dbReference type="Gene3D" id="1.10.10.10">
    <property type="entry name" value="Winged helix-like DNA-binding domain superfamily/Winged helix DNA-binding domain"/>
    <property type="match status" value="1"/>
</dbReference>
<dbReference type="EMBL" id="JARGEQ010000083">
    <property type="protein sequence ID" value="MDF1586439.1"/>
    <property type="molecule type" value="Genomic_DNA"/>
</dbReference>
<dbReference type="Pfam" id="PF03466">
    <property type="entry name" value="LysR_substrate"/>
    <property type="match status" value="1"/>
</dbReference>
<evidence type="ECO:0000256" key="2">
    <source>
        <dbReference type="ARBA" id="ARBA00023015"/>
    </source>
</evidence>
<dbReference type="InterPro" id="IPR036388">
    <property type="entry name" value="WH-like_DNA-bd_sf"/>
</dbReference>
<dbReference type="InterPro" id="IPR058163">
    <property type="entry name" value="LysR-type_TF_proteobact-type"/>
</dbReference>
<dbReference type="GO" id="GO:0043565">
    <property type="term" value="F:sequence-specific DNA binding"/>
    <property type="evidence" value="ECO:0007669"/>
    <property type="project" value="TreeGrafter"/>
</dbReference>
<organism evidence="7 8">
    <name type="scientific">Marinimicrococcus flavescens</name>
    <dbReference type="NCBI Taxonomy" id="3031815"/>
    <lineage>
        <taxon>Bacteria</taxon>
        <taxon>Pseudomonadati</taxon>
        <taxon>Pseudomonadota</taxon>
        <taxon>Alphaproteobacteria</taxon>
        <taxon>Geminicoccales</taxon>
        <taxon>Geminicoccaceae</taxon>
        <taxon>Marinimicrococcus</taxon>
    </lineage>
</organism>
<evidence type="ECO:0000256" key="5">
    <source>
        <dbReference type="SAM" id="MobiDB-lite"/>
    </source>
</evidence>
<dbReference type="Pfam" id="PF00126">
    <property type="entry name" value="HTH_1"/>
    <property type="match status" value="1"/>
</dbReference>
<feature type="compositionally biased region" description="Basic and acidic residues" evidence="5">
    <location>
        <begin position="319"/>
        <end position="329"/>
    </location>
</feature>